<accession>A0A9D4U2D2</accession>
<keyword evidence="2" id="KW-1185">Reference proteome</keyword>
<evidence type="ECO:0000313" key="1">
    <source>
        <dbReference type="EMBL" id="KAI5060140.1"/>
    </source>
</evidence>
<sequence length="107" mass="12125">MRDTGSYEQDLTSHLQTYRLGKQPHKEVNTEINKSGTGFADKLGRHTSTLCVANRQATPTPSHLQSSAQLLMIDIPFLRLLSKWQVHIYTSVCISQKQQVSIVFLRV</sequence>
<dbReference type="Proteomes" id="UP000886520">
    <property type="component" value="Chromosome 24"/>
</dbReference>
<gene>
    <name evidence="1" type="ORF">GOP47_0024560</name>
</gene>
<evidence type="ECO:0000313" key="2">
    <source>
        <dbReference type="Proteomes" id="UP000886520"/>
    </source>
</evidence>
<dbReference type="AlphaFoldDB" id="A0A9D4U2D2"/>
<comment type="caution">
    <text evidence="1">The sequence shown here is derived from an EMBL/GenBank/DDBJ whole genome shotgun (WGS) entry which is preliminary data.</text>
</comment>
<reference evidence="1" key="1">
    <citation type="submission" date="2021-01" db="EMBL/GenBank/DDBJ databases">
        <title>Adiantum capillus-veneris genome.</title>
        <authorList>
            <person name="Fang Y."/>
            <person name="Liao Q."/>
        </authorList>
    </citation>
    <scope>NUCLEOTIDE SEQUENCE</scope>
    <source>
        <strain evidence="1">H3</strain>
        <tissue evidence="1">Leaf</tissue>
    </source>
</reference>
<proteinExistence type="predicted"/>
<dbReference type="EMBL" id="JABFUD020000024">
    <property type="protein sequence ID" value="KAI5060140.1"/>
    <property type="molecule type" value="Genomic_DNA"/>
</dbReference>
<name>A0A9D4U2D2_ADICA</name>
<organism evidence="1 2">
    <name type="scientific">Adiantum capillus-veneris</name>
    <name type="common">Maidenhair fern</name>
    <dbReference type="NCBI Taxonomy" id="13818"/>
    <lineage>
        <taxon>Eukaryota</taxon>
        <taxon>Viridiplantae</taxon>
        <taxon>Streptophyta</taxon>
        <taxon>Embryophyta</taxon>
        <taxon>Tracheophyta</taxon>
        <taxon>Polypodiopsida</taxon>
        <taxon>Polypodiidae</taxon>
        <taxon>Polypodiales</taxon>
        <taxon>Pteridineae</taxon>
        <taxon>Pteridaceae</taxon>
        <taxon>Vittarioideae</taxon>
        <taxon>Adiantum</taxon>
    </lineage>
</organism>
<protein>
    <submittedName>
        <fullName evidence="1">Uncharacterized protein</fullName>
    </submittedName>
</protein>